<feature type="region of interest" description="Disordered" evidence="1">
    <location>
        <begin position="99"/>
        <end position="131"/>
    </location>
</feature>
<dbReference type="EMBL" id="JABSTV010001248">
    <property type="protein sequence ID" value="KAH7968616.1"/>
    <property type="molecule type" value="Genomic_DNA"/>
</dbReference>
<name>A0A9D4Q5W9_RHISA</name>
<keyword evidence="3" id="KW-1185">Reference proteome</keyword>
<comment type="caution">
    <text evidence="2">The sequence shown here is derived from an EMBL/GenBank/DDBJ whole genome shotgun (WGS) entry which is preliminary data.</text>
</comment>
<sequence>MSHGATLLRKAGWLNGRTTVVDSHCCRRCAGDSSTAIQRGVSVVQTPPAQKTQLLRPHAVDAGRKGGWRRTPQAWHALVVDDTGGGVRACRWIQICTSGRKKHGDMAEETAAADPGGPRAGPFQNSRALPT</sequence>
<organism evidence="2 3">
    <name type="scientific">Rhipicephalus sanguineus</name>
    <name type="common">Brown dog tick</name>
    <name type="synonym">Ixodes sanguineus</name>
    <dbReference type="NCBI Taxonomy" id="34632"/>
    <lineage>
        <taxon>Eukaryota</taxon>
        <taxon>Metazoa</taxon>
        <taxon>Ecdysozoa</taxon>
        <taxon>Arthropoda</taxon>
        <taxon>Chelicerata</taxon>
        <taxon>Arachnida</taxon>
        <taxon>Acari</taxon>
        <taxon>Parasitiformes</taxon>
        <taxon>Ixodida</taxon>
        <taxon>Ixodoidea</taxon>
        <taxon>Ixodidae</taxon>
        <taxon>Rhipicephalinae</taxon>
        <taxon>Rhipicephalus</taxon>
        <taxon>Rhipicephalus</taxon>
    </lineage>
</organism>
<proteinExistence type="predicted"/>
<reference evidence="2" key="1">
    <citation type="journal article" date="2020" name="Cell">
        <title>Large-Scale Comparative Analyses of Tick Genomes Elucidate Their Genetic Diversity and Vector Capacities.</title>
        <authorList>
            <consortium name="Tick Genome and Microbiome Consortium (TIGMIC)"/>
            <person name="Jia N."/>
            <person name="Wang J."/>
            <person name="Shi W."/>
            <person name="Du L."/>
            <person name="Sun Y."/>
            <person name="Zhan W."/>
            <person name="Jiang J.F."/>
            <person name="Wang Q."/>
            <person name="Zhang B."/>
            <person name="Ji P."/>
            <person name="Bell-Sakyi L."/>
            <person name="Cui X.M."/>
            <person name="Yuan T.T."/>
            <person name="Jiang B.G."/>
            <person name="Yang W.F."/>
            <person name="Lam T.T."/>
            <person name="Chang Q.C."/>
            <person name="Ding S.J."/>
            <person name="Wang X.J."/>
            <person name="Zhu J.G."/>
            <person name="Ruan X.D."/>
            <person name="Zhao L."/>
            <person name="Wei J.T."/>
            <person name="Ye R.Z."/>
            <person name="Que T.C."/>
            <person name="Du C.H."/>
            <person name="Zhou Y.H."/>
            <person name="Cheng J.X."/>
            <person name="Dai P.F."/>
            <person name="Guo W.B."/>
            <person name="Han X.H."/>
            <person name="Huang E.J."/>
            <person name="Li L.F."/>
            <person name="Wei W."/>
            <person name="Gao Y.C."/>
            <person name="Liu J.Z."/>
            <person name="Shao H.Z."/>
            <person name="Wang X."/>
            <person name="Wang C.C."/>
            <person name="Yang T.C."/>
            <person name="Huo Q.B."/>
            <person name="Li W."/>
            <person name="Chen H.Y."/>
            <person name="Chen S.E."/>
            <person name="Zhou L.G."/>
            <person name="Ni X.B."/>
            <person name="Tian J.H."/>
            <person name="Sheng Y."/>
            <person name="Liu T."/>
            <person name="Pan Y.S."/>
            <person name="Xia L.Y."/>
            <person name="Li J."/>
            <person name="Zhao F."/>
            <person name="Cao W.C."/>
        </authorList>
    </citation>
    <scope>NUCLEOTIDE SEQUENCE</scope>
    <source>
        <strain evidence="2">Rsan-2018</strain>
    </source>
</reference>
<protein>
    <submittedName>
        <fullName evidence="2">Uncharacterized protein</fullName>
    </submittedName>
</protein>
<evidence type="ECO:0000313" key="2">
    <source>
        <dbReference type="EMBL" id="KAH7968616.1"/>
    </source>
</evidence>
<evidence type="ECO:0000313" key="3">
    <source>
        <dbReference type="Proteomes" id="UP000821837"/>
    </source>
</evidence>
<dbReference type="AlphaFoldDB" id="A0A9D4Q5W9"/>
<evidence type="ECO:0000256" key="1">
    <source>
        <dbReference type="SAM" id="MobiDB-lite"/>
    </source>
</evidence>
<dbReference type="Proteomes" id="UP000821837">
    <property type="component" value="Unassembled WGS sequence"/>
</dbReference>
<accession>A0A9D4Q5W9</accession>
<gene>
    <name evidence="2" type="ORF">HPB52_010202</name>
</gene>
<reference evidence="2" key="2">
    <citation type="submission" date="2021-09" db="EMBL/GenBank/DDBJ databases">
        <authorList>
            <person name="Jia N."/>
            <person name="Wang J."/>
            <person name="Shi W."/>
            <person name="Du L."/>
            <person name="Sun Y."/>
            <person name="Zhan W."/>
            <person name="Jiang J."/>
            <person name="Wang Q."/>
            <person name="Zhang B."/>
            <person name="Ji P."/>
            <person name="Sakyi L.B."/>
            <person name="Cui X."/>
            <person name="Yuan T."/>
            <person name="Jiang B."/>
            <person name="Yang W."/>
            <person name="Lam T.T.-Y."/>
            <person name="Chang Q."/>
            <person name="Ding S."/>
            <person name="Wang X."/>
            <person name="Zhu J."/>
            <person name="Ruan X."/>
            <person name="Zhao L."/>
            <person name="Wei J."/>
            <person name="Que T."/>
            <person name="Du C."/>
            <person name="Cheng J."/>
            <person name="Dai P."/>
            <person name="Han X."/>
            <person name="Huang E."/>
            <person name="Gao Y."/>
            <person name="Liu J."/>
            <person name="Shao H."/>
            <person name="Ye R."/>
            <person name="Li L."/>
            <person name="Wei W."/>
            <person name="Wang X."/>
            <person name="Wang C."/>
            <person name="Huo Q."/>
            <person name="Li W."/>
            <person name="Guo W."/>
            <person name="Chen H."/>
            <person name="Chen S."/>
            <person name="Zhou L."/>
            <person name="Zhou L."/>
            <person name="Ni X."/>
            <person name="Tian J."/>
            <person name="Zhou Y."/>
            <person name="Sheng Y."/>
            <person name="Liu T."/>
            <person name="Pan Y."/>
            <person name="Xia L."/>
            <person name="Li J."/>
            <person name="Zhao F."/>
            <person name="Cao W."/>
        </authorList>
    </citation>
    <scope>NUCLEOTIDE SEQUENCE</scope>
    <source>
        <strain evidence="2">Rsan-2018</strain>
        <tissue evidence="2">Larvae</tissue>
    </source>
</reference>
<feature type="compositionally biased region" description="Low complexity" evidence="1">
    <location>
        <begin position="112"/>
        <end position="122"/>
    </location>
</feature>